<dbReference type="InterPro" id="IPR013096">
    <property type="entry name" value="Cupin_2"/>
</dbReference>
<sequence length="113" mass="12659">MVLKFDLINPMEMDAPRDGKGKAFSFPYDILKGLDGKIKAFNHMRLEENSAIGYHQHIDDLEIYVITEGHGIYNDNGKEVEVTKNDVMLCNKGEHHGLASKNGKLDFIAVIIG</sequence>
<dbReference type="GO" id="GO:0003677">
    <property type="term" value="F:DNA binding"/>
    <property type="evidence" value="ECO:0007669"/>
    <property type="project" value="UniProtKB-KW"/>
</dbReference>
<evidence type="ECO:0000313" key="3">
    <source>
        <dbReference type="EMBL" id="HIZ89984.1"/>
    </source>
</evidence>
<dbReference type="Pfam" id="PF07883">
    <property type="entry name" value="Cupin_2"/>
    <property type="match status" value="1"/>
</dbReference>
<gene>
    <name evidence="3" type="ORF">H9804_08550</name>
</gene>
<accession>A0A9D2GV69</accession>
<comment type="caution">
    <text evidence="3">The sequence shown here is derived from an EMBL/GenBank/DDBJ whole genome shotgun (WGS) entry which is preliminary data.</text>
</comment>
<evidence type="ECO:0000259" key="2">
    <source>
        <dbReference type="Pfam" id="PF07883"/>
    </source>
</evidence>
<evidence type="ECO:0000313" key="4">
    <source>
        <dbReference type="Proteomes" id="UP000824176"/>
    </source>
</evidence>
<dbReference type="EMBL" id="DXAQ01000127">
    <property type="protein sequence ID" value="HIZ89984.1"/>
    <property type="molecule type" value="Genomic_DNA"/>
</dbReference>
<dbReference type="Proteomes" id="UP000824176">
    <property type="component" value="Unassembled WGS sequence"/>
</dbReference>
<dbReference type="SUPFAM" id="SSF51215">
    <property type="entry name" value="Regulatory protein AraC"/>
    <property type="match status" value="1"/>
</dbReference>
<name>A0A9D2GV69_9BACT</name>
<organism evidence="3 4">
    <name type="scientific">Candidatus Mucispirillum faecigallinarum</name>
    <dbReference type="NCBI Taxonomy" id="2838699"/>
    <lineage>
        <taxon>Bacteria</taxon>
        <taxon>Pseudomonadati</taxon>
        <taxon>Deferribacterota</taxon>
        <taxon>Deferribacteres</taxon>
        <taxon>Deferribacterales</taxon>
        <taxon>Mucispirillaceae</taxon>
        <taxon>Mucispirillum</taxon>
    </lineage>
</organism>
<dbReference type="Gene3D" id="2.60.120.10">
    <property type="entry name" value="Jelly Rolls"/>
    <property type="match status" value="1"/>
</dbReference>
<dbReference type="InterPro" id="IPR014710">
    <property type="entry name" value="RmlC-like_jellyroll"/>
</dbReference>
<dbReference type="AlphaFoldDB" id="A0A9D2GV69"/>
<dbReference type="InterPro" id="IPR037923">
    <property type="entry name" value="HTH-like"/>
</dbReference>
<proteinExistence type="predicted"/>
<reference evidence="3" key="2">
    <citation type="submission" date="2021-04" db="EMBL/GenBank/DDBJ databases">
        <authorList>
            <person name="Gilroy R."/>
        </authorList>
    </citation>
    <scope>NUCLEOTIDE SEQUENCE</scope>
    <source>
        <strain evidence="3">ChiW4-1371</strain>
    </source>
</reference>
<protein>
    <submittedName>
        <fullName evidence="3">AraC family ligand binding domain-containing protein</fullName>
    </submittedName>
</protein>
<reference evidence="3" key="1">
    <citation type="journal article" date="2021" name="PeerJ">
        <title>Extensive microbial diversity within the chicken gut microbiome revealed by metagenomics and culture.</title>
        <authorList>
            <person name="Gilroy R."/>
            <person name="Ravi A."/>
            <person name="Getino M."/>
            <person name="Pursley I."/>
            <person name="Horton D.L."/>
            <person name="Alikhan N.F."/>
            <person name="Baker D."/>
            <person name="Gharbi K."/>
            <person name="Hall N."/>
            <person name="Watson M."/>
            <person name="Adriaenssens E.M."/>
            <person name="Foster-Nyarko E."/>
            <person name="Jarju S."/>
            <person name="Secka A."/>
            <person name="Antonio M."/>
            <person name="Oren A."/>
            <person name="Chaudhuri R.R."/>
            <person name="La Ragione R."/>
            <person name="Hildebrand F."/>
            <person name="Pallen M.J."/>
        </authorList>
    </citation>
    <scope>NUCLEOTIDE SEQUENCE</scope>
    <source>
        <strain evidence="3">ChiW4-1371</strain>
    </source>
</reference>
<keyword evidence="1" id="KW-0238">DNA-binding</keyword>
<feature type="domain" description="Cupin type-2" evidence="2">
    <location>
        <begin position="43"/>
        <end position="101"/>
    </location>
</feature>
<evidence type="ECO:0000256" key="1">
    <source>
        <dbReference type="ARBA" id="ARBA00023125"/>
    </source>
</evidence>